<dbReference type="InterPro" id="IPR050491">
    <property type="entry name" value="AmpC-like"/>
</dbReference>
<keyword evidence="3" id="KW-1185">Reference proteome</keyword>
<dbReference type="Proteomes" id="UP000005408">
    <property type="component" value="Unassembled WGS sequence"/>
</dbReference>
<organism evidence="2 3">
    <name type="scientific">Magallana gigas</name>
    <name type="common">Pacific oyster</name>
    <name type="synonym">Crassostrea gigas</name>
    <dbReference type="NCBI Taxonomy" id="29159"/>
    <lineage>
        <taxon>Eukaryota</taxon>
        <taxon>Metazoa</taxon>
        <taxon>Spiralia</taxon>
        <taxon>Lophotrochozoa</taxon>
        <taxon>Mollusca</taxon>
        <taxon>Bivalvia</taxon>
        <taxon>Autobranchia</taxon>
        <taxon>Pteriomorphia</taxon>
        <taxon>Ostreida</taxon>
        <taxon>Ostreoidea</taxon>
        <taxon>Ostreidae</taxon>
        <taxon>Magallana</taxon>
    </lineage>
</organism>
<dbReference type="Gene3D" id="3.40.710.10">
    <property type="entry name" value="DD-peptidase/beta-lactamase superfamily"/>
    <property type="match status" value="1"/>
</dbReference>
<dbReference type="AlphaFoldDB" id="A0A8W8MCT4"/>
<proteinExistence type="predicted"/>
<reference evidence="2" key="1">
    <citation type="submission" date="2022-08" db="UniProtKB">
        <authorList>
            <consortium name="EnsemblMetazoa"/>
        </authorList>
    </citation>
    <scope>IDENTIFICATION</scope>
    <source>
        <strain evidence="2">05x7-T-G4-1.051#20</strain>
    </source>
</reference>
<evidence type="ECO:0000259" key="1">
    <source>
        <dbReference type="Pfam" id="PF00144"/>
    </source>
</evidence>
<dbReference type="EnsemblMetazoa" id="G31708.1">
    <property type="protein sequence ID" value="G31708.1:cds"/>
    <property type="gene ID" value="G31708"/>
</dbReference>
<sequence length="607" mass="67417">MLHELHCTSIYIEVHLLRDVLVYLLEWKKLLGIYLATLNPSIHRTMNAQHLMTVLVVLCTFASGQGSFFQNETDLVDAMVSAVMGCKNIPGMSVSMVRGGDFFAKGYGHARLDPPLNWTSQTPAYLASVGKAFTSALLGVLMTETRNTANSFNWDTKLSSIFGDDFRLTNDYLRTEMTIKDLLSHRTGLSDTDVYTGIQRIGRAEFVKRLQYLPTLSPFREQWIFNNLLYAIAGHVGEKRTGQGYESLVNSKIVAALGMSQASCGTEIYPTSSQTNYALPYHFKNGKLEVGDSRIYKIGDVGPAGCVSASAEDLGKWVQFMASGGKTANQTQLIHPDLFKEITKAQRLLDESSVSRFTLDSDYPVSASGTWYGLGWYGGYYRGHKRLLHPGNWYGYSAVVGFFPDKNAGFSISINGPWYNDYRTYLAPLSYVLSDIILGESQWLDNNTVCSFPAPYKNPSSIVPLNRSQPRDETIPIETPKYVGIYESRVFGTMTIGQINGQILTFQMNSAGIGNLSIISRADGSFRMIFNELLNDVVGSDCSLQFGSFNNESYQSVKVASNCFYTTYEYKKGVEFEELEDKSAAVSLSKWSALGVCLFVAISLMCT</sequence>
<dbReference type="InterPro" id="IPR012338">
    <property type="entry name" value="Beta-lactam/transpept-like"/>
</dbReference>
<dbReference type="PANTHER" id="PTHR46825">
    <property type="entry name" value="D-ALANYL-D-ALANINE-CARBOXYPEPTIDASE/ENDOPEPTIDASE AMPH"/>
    <property type="match status" value="1"/>
</dbReference>
<evidence type="ECO:0000313" key="2">
    <source>
        <dbReference type="EnsemblMetazoa" id="G31708.1:cds"/>
    </source>
</evidence>
<accession>A0A8W8MCT4</accession>
<dbReference type="InterPro" id="IPR001466">
    <property type="entry name" value="Beta-lactam-related"/>
</dbReference>
<feature type="domain" description="Beta-lactamase-related" evidence="1">
    <location>
        <begin position="76"/>
        <end position="424"/>
    </location>
</feature>
<dbReference type="SUPFAM" id="SSF56601">
    <property type="entry name" value="beta-lactamase/transpeptidase-like"/>
    <property type="match status" value="1"/>
</dbReference>
<evidence type="ECO:0000313" key="3">
    <source>
        <dbReference type="Proteomes" id="UP000005408"/>
    </source>
</evidence>
<name>A0A8W8MCT4_MAGGI</name>
<dbReference type="PANTHER" id="PTHR46825:SF15">
    <property type="entry name" value="BETA-LACTAMASE-RELATED DOMAIN-CONTAINING PROTEIN"/>
    <property type="match status" value="1"/>
</dbReference>
<protein>
    <recommendedName>
        <fullName evidence="1">Beta-lactamase-related domain-containing protein</fullName>
    </recommendedName>
</protein>
<dbReference type="Pfam" id="PF00144">
    <property type="entry name" value="Beta-lactamase"/>
    <property type="match status" value="1"/>
</dbReference>